<dbReference type="SMART" id="SM00717">
    <property type="entry name" value="SANT"/>
    <property type="match status" value="2"/>
</dbReference>
<dbReference type="GO" id="GO:0005634">
    <property type="term" value="C:nucleus"/>
    <property type="evidence" value="ECO:0007669"/>
    <property type="project" value="TreeGrafter"/>
</dbReference>
<evidence type="ECO:0000256" key="2">
    <source>
        <dbReference type="ARBA" id="ARBA00023125"/>
    </source>
</evidence>
<evidence type="ECO:0000256" key="1">
    <source>
        <dbReference type="ARBA" id="ARBA00022737"/>
    </source>
</evidence>
<dbReference type="GO" id="GO:0000981">
    <property type="term" value="F:DNA-binding transcription factor activity, RNA polymerase II-specific"/>
    <property type="evidence" value="ECO:0007669"/>
    <property type="project" value="TreeGrafter"/>
</dbReference>
<dbReference type="PANTHER" id="PTHR45614">
    <property type="entry name" value="MYB PROTEIN-RELATED"/>
    <property type="match status" value="1"/>
</dbReference>
<dbReference type="InterPro" id="IPR050560">
    <property type="entry name" value="MYB_TF"/>
</dbReference>
<keyword evidence="1" id="KW-0677">Repeat</keyword>
<evidence type="ECO:0000313" key="6">
    <source>
        <dbReference type="EMBL" id="KOO34337.1"/>
    </source>
</evidence>
<dbReference type="PROSITE" id="PS50090">
    <property type="entry name" value="MYB_LIKE"/>
    <property type="match status" value="2"/>
</dbReference>
<dbReference type="AlphaFoldDB" id="A0A0M0K6V2"/>
<dbReference type="PROSITE" id="PS51294">
    <property type="entry name" value="HTH_MYB"/>
    <property type="match status" value="2"/>
</dbReference>
<evidence type="ECO:0000259" key="5">
    <source>
        <dbReference type="PROSITE" id="PS51294"/>
    </source>
</evidence>
<name>A0A0M0K6V2_9EUKA</name>
<proteinExistence type="predicted"/>
<feature type="compositionally biased region" description="Polar residues" evidence="3">
    <location>
        <begin position="1"/>
        <end position="10"/>
    </location>
</feature>
<accession>A0A0M0K6V2</accession>
<dbReference type="Proteomes" id="UP000037460">
    <property type="component" value="Unassembled WGS sequence"/>
</dbReference>
<dbReference type="SUPFAM" id="SSF46689">
    <property type="entry name" value="Homeodomain-like"/>
    <property type="match status" value="1"/>
</dbReference>
<dbReference type="PANTHER" id="PTHR45614:SF232">
    <property type="entry name" value="TRANSCRIPTION FACTOR MYB3R-2"/>
    <property type="match status" value="1"/>
</dbReference>
<dbReference type="InterPro" id="IPR017930">
    <property type="entry name" value="Myb_dom"/>
</dbReference>
<gene>
    <name evidence="6" type="ORF">Ctob_010617</name>
</gene>
<evidence type="ECO:0000259" key="4">
    <source>
        <dbReference type="PROSITE" id="PS50090"/>
    </source>
</evidence>
<dbReference type="FunFam" id="1.10.10.60:FF:000010">
    <property type="entry name" value="Transcriptional activator Myb isoform A"/>
    <property type="match status" value="1"/>
</dbReference>
<feature type="domain" description="HTH myb-type" evidence="5">
    <location>
        <begin position="27"/>
        <end position="78"/>
    </location>
</feature>
<protein>
    <submittedName>
        <fullName evidence="6">Myb domain protein 3r-3</fullName>
    </submittedName>
</protein>
<dbReference type="EMBL" id="JWZX01001256">
    <property type="protein sequence ID" value="KOO34337.1"/>
    <property type="molecule type" value="Genomic_DNA"/>
</dbReference>
<dbReference type="InterPro" id="IPR001005">
    <property type="entry name" value="SANT/Myb"/>
</dbReference>
<feature type="region of interest" description="Disordered" evidence="3">
    <location>
        <begin position="1"/>
        <end position="35"/>
    </location>
</feature>
<feature type="domain" description="HTH myb-type" evidence="5">
    <location>
        <begin position="79"/>
        <end position="133"/>
    </location>
</feature>
<organism evidence="6 7">
    <name type="scientific">Chrysochromulina tobinii</name>
    <dbReference type="NCBI Taxonomy" id="1460289"/>
    <lineage>
        <taxon>Eukaryota</taxon>
        <taxon>Haptista</taxon>
        <taxon>Haptophyta</taxon>
        <taxon>Prymnesiophyceae</taxon>
        <taxon>Prymnesiales</taxon>
        <taxon>Chrysochromulinaceae</taxon>
        <taxon>Chrysochromulina</taxon>
    </lineage>
</organism>
<keyword evidence="7" id="KW-1185">Reference proteome</keyword>
<dbReference type="Gene3D" id="1.10.10.60">
    <property type="entry name" value="Homeodomain-like"/>
    <property type="match status" value="2"/>
</dbReference>
<reference evidence="7" key="1">
    <citation type="journal article" date="2015" name="PLoS Genet.">
        <title>Genome Sequence and Transcriptome Analyses of Chrysochromulina tobin: Metabolic Tools for Enhanced Algal Fitness in the Prominent Order Prymnesiales (Haptophyceae).</title>
        <authorList>
            <person name="Hovde B.T."/>
            <person name="Deodato C.R."/>
            <person name="Hunsperger H.M."/>
            <person name="Ryken S.A."/>
            <person name="Yost W."/>
            <person name="Jha R.K."/>
            <person name="Patterson J."/>
            <person name="Monnat R.J. Jr."/>
            <person name="Barlow S.B."/>
            <person name="Starkenburg S.R."/>
            <person name="Cattolico R.A."/>
        </authorList>
    </citation>
    <scope>NUCLEOTIDE SEQUENCE</scope>
    <source>
        <strain evidence="7">CCMP291</strain>
    </source>
</reference>
<dbReference type="Pfam" id="PF00249">
    <property type="entry name" value="Myb_DNA-binding"/>
    <property type="match status" value="2"/>
</dbReference>
<feature type="domain" description="Myb-like" evidence="4">
    <location>
        <begin position="79"/>
        <end position="129"/>
    </location>
</feature>
<dbReference type="GO" id="GO:0000978">
    <property type="term" value="F:RNA polymerase II cis-regulatory region sequence-specific DNA binding"/>
    <property type="evidence" value="ECO:0007669"/>
    <property type="project" value="TreeGrafter"/>
</dbReference>
<sequence length="354" mass="37132">MSDAGSSSAQIVEASIDADDEEVSARGSGTQRKQWTQLEDDTVRALVHQHGTRAWTTVALSLPGRTGKQCRERWHNHLDHDINKSAWSLDEDRKLMQLHDEFGNKWADIAKYLPGRTDNAVKNHWNSALRRGENIAHMLVDGQLPKGFPEGLPSLPGTEPSRTMGTPTHIEAAKINNLLRTNPQSSLAQLIDFPVVEGSAPRSAVAQGGLDALLCMLRARTPAELLDATARLQNAIGATPSPGAYPPEHGGTLAKPPPVTKPAAGAVSSISSISSVWSISSASSAAVGGSIGDVLSIGASPMTAALADVLGGAADDVMRTSSELPEFPDVIHPGVPAEAASAVAGARASREAKP</sequence>
<dbReference type="OrthoDB" id="2143914at2759"/>
<dbReference type="InterPro" id="IPR009057">
    <property type="entry name" value="Homeodomain-like_sf"/>
</dbReference>
<evidence type="ECO:0000256" key="3">
    <source>
        <dbReference type="SAM" id="MobiDB-lite"/>
    </source>
</evidence>
<comment type="caution">
    <text evidence="6">The sequence shown here is derived from an EMBL/GenBank/DDBJ whole genome shotgun (WGS) entry which is preliminary data.</text>
</comment>
<feature type="domain" description="Myb-like" evidence="4">
    <location>
        <begin position="27"/>
        <end position="78"/>
    </location>
</feature>
<evidence type="ECO:0000313" key="7">
    <source>
        <dbReference type="Proteomes" id="UP000037460"/>
    </source>
</evidence>
<keyword evidence="2" id="KW-0238">DNA-binding</keyword>
<dbReference type="CDD" id="cd00167">
    <property type="entry name" value="SANT"/>
    <property type="match status" value="2"/>
</dbReference>